<dbReference type="InterPro" id="IPR050562">
    <property type="entry name" value="FAD_mOase_fung"/>
</dbReference>
<dbReference type="GO" id="GO:0004497">
    <property type="term" value="F:monooxygenase activity"/>
    <property type="evidence" value="ECO:0007669"/>
    <property type="project" value="InterPro"/>
</dbReference>
<dbReference type="Gene3D" id="3.50.50.60">
    <property type="entry name" value="FAD/NAD(P)-binding domain"/>
    <property type="match status" value="1"/>
</dbReference>
<comment type="caution">
    <text evidence="11">The sequence shown here is derived from an EMBL/GenBank/DDBJ whole genome shotgun (WGS) entry which is preliminary data.</text>
</comment>
<evidence type="ECO:0000259" key="10">
    <source>
        <dbReference type="Pfam" id="PF01494"/>
    </source>
</evidence>
<dbReference type="PANTHER" id="PTHR47356:SF2">
    <property type="entry name" value="FAD-BINDING DOMAIN-CONTAINING PROTEIN-RELATED"/>
    <property type="match status" value="1"/>
</dbReference>
<comment type="similarity">
    <text evidence="2">Belongs to the paxM FAD-dependent monooxygenase family.</text>
</comment>
<dbReference type="SUPFAM" id="SSF51905">
    <property type="entry name" value="FAD/NAD(P)-binding domain"/>
    <property type="match status" value="1"/>
</dbReference>
<keyword evidence="6 9" id="KW-1133">Transmembrane helix</keyword>
<dbReference type="InterPro" id="IPR036188">
    <property type="entry name" value="FAD/NAD-bd_sf"/>
</dbReference>
<evidence type="ECO:0000313" key="11">
    <source>
        <dbReference type="EMBL" id="KAJ5329229.1"/>
    </source>
</evidence>
<evidence type="ECO:0000256" key="6">
    <source>
        <dbReference type="ARBA" id="ARBA00022989"/>
    </source>
</evidence>
<gene>
    <name evidence="11" type="ORF">N7452_009619</name>
</gene>
<keyword evidence="4 9" id="KW-0812">Transmembrane</keyword>
<keyword evidence="5" id="KW-0274">FAD</keyword>
<evidence type="ECO:0000256" key="4">
    <source>
        <dbReference type="ARBA" id="ARBA00022692"/>
    </source>
</evidence>
<dbReference type="GO" id="GO:0016020">
    <property type="term" value="C:membrane"/>
    <property type="evidence" value="ECO:0007669"/>
    <property type="project" value="UniProtKB-SubCell"/>
</dbReference>
<evidence type="ECO:0000256" key="7">
    <source>
        <dbReference type="ARBA" id="ARBA00023002"/>
    </source>
</evidence>
<protein>
    <recommendedName>
        <fullName evidence="10">FAD-binding domain-containing protein</fullName>
    </recommendedName>
</protein>
<comment type="subcellular location">
    <subcellularLocation>
        <location evidence="1">Membrane</location>
    </subcellularLocation>
</comment>
<dbReference type="Proteomes" id="UP001147695">
    <property type="component" value="Unassembled WGS sequence"/>
</dbReference>
<feature type="domain" description="FAD-binding" evidence="10">
    <location>
        <begin position="262"/>
        <end position="315"/>
    </location>
</feature>
<name>A0A9W9QA85_PENBR</name>
<proteinExistence type="inferred from homology"/>
<dbReference type="Pfam" id="PF01494">
    <property type="entry name" value="FAD_binding_3"/>
    <property type="match status" value="1"/>
</dbReference>
<dbReference type="PRINTS" id="PR00420">
    <property type="entry name" value="RNGMNOXGNASE"/>
</dbReference>
<evidence type="ECO:0000256" key="8">
    <source>
        <dbReference type="ARBA" id="ARBA00023136"/>
    </source>
</evidence>
<evidence type="ECO:0000313" key="12">
    <source>
        <dbReference type="Proteomes" id="UP001147695"/>
    </source>
</evidence>
<sequence length="448" mass="50134">MTHNFRIIVVGGGVAGLTASHALQKASIDHVVLERNSDPAPSVGASIAIYPHGARILSQIDCLDAARKACHPCERFITRGPDGKVWGNSQFFANVRDKVRDVIEDRDGVEVVLDDGTVERGDMVLGCDGVHSMARTKMWELASQRKKRIQEEDRTSMVTRWKCLVGMGPPIAPDELGERDMTVVHDNGYSFLTLAQPTKLFFFVFFRLDRDSHDLQGVGPQQRRNRRYTDAEAEALANSVAGHPIGERVVFGDIWRTRIRGSLISLEEGVLRHWFHGRTVLAGDSVHKITPNIALGGNSTMESIVVLCNHLARTVGTHRGGRVSRATLGQVFRQYQGDREGRMREIMELSSLITRVQAWDGMVPKFLACWVLPFQADHKLTDQLGELIRRAPKLDYVGDARELTVGRLPWEPWLGEKHTLDQSKTWIRPLVVYLAGCVIALFFAFSLI</sequence>
<keyword evidence="7" id="KW-0560">Oxidoreductase</keyword>
<dbReference type="InterPro" id="IPR002938">
    <property type="entry name" value="FAD-bd"/>
</dbReference>
<feature type="transmembrane region" description="Helical" evidence="9">
    <location>
        <begin position="426"/>
        <end position="447"/>
    </location>
</feature>
<reference evidence="11" key="2">
    <citation type="journal article" date="2023" name="IMA Fungus">
        <title>Comparative genomic study of the Penicillium genus elucidates a diverse pangenome and 15 lateral gene transfer events.</title>
        <authorList>
            <person name="Petersen C."/>
            <person name="Sorensen T."/>
            <person name="Nielsen M.R."/>
            <person name="Sondergaard T.E."/>
            <person name="Sorensen J.L."/>
            <person name="Fitzpatrick D.A."/>
            <person name="Frisvad J.C."/>
            <person name="Nielsen K.L."/>
        </authorList>
    </citation>
    <scope>NUCLEOTIDE SEQUENCE</scope>
    <source>
        <strain evidence="11">IBT 35673</strain>
    </source>
</reference>
<evidence type="ECO:0000256" key="9">
    <source>
        <dbReference type="SAM" id="Phobius"/>
    </source>
</evidence>
<accession>A0A9W9QA85</accession>
<evidence type="ECO:0000256" key="3">
    <source>
        <dbReference type="ARBA" id="ARBA00022630"/>
    </source>
</evidence>
<dbReference type="AlphaFoldDB" id="A0A9W9QA85"/>
<evidence type="ECO:0000256" key="5">
    <source>
        <dbReference type="ARBA" id="ARBA00022827"/>
    </source>
</evidence>
<organism evidence="11 12">
    <name type="scientific">Penicillium brevicompactum</name>
    <dbReference type="NCBI Taxonomy" id="5074"/>
    <lineage>
        <taxon>Eukaryota</taxon>
        <taxon>Fungi</taxon>
        <taxon>Dikarya</taxon>
        <taxon>Ascomycota</taxon>
        <taxon>Pezizomycotina</taxon>
        <taxon>Eurotiomycetes</taxon>
        <taxon>Eurotiomycetidae</taxon>
        <taxon>Eurotiales</taxon>
        <taxon>Aspergillaceae</taxon>
        <taxon>Penicillium</taxon>
    </lineage>
</organism>
<dbReference type="Pfam" id="PF13450">
    <property type="entry name" value="NAD_binding_8"/>
    <property type="match status" value="1"/>
</dbReference>
<keyword evidence="3" id="KW-0285">Flavoprotein</keyword>
<dbReference type="GO" id="GO:0071949">
    <property type="term" value="F:FAD binding"/>
    <property type="evidence" value="ECO:0007669"/>
    <property type="project" value="InterPro"/>
</dbReference>
<dbReference type="PANTHER" id="PTHR47356">
    <property type="entry name" value="FAD-DEPENDENT MONOOXYGENASE ASQG-RELATED"/>
    <property type="match status" value="1"/>
</dbReference>
<evidence type="ECO:0000256" key="1">
    <source>
        <dbReference type="ARBA" id="ARBA00004370"/>
    </source>
</evidence>
<keyword evidence="8 9" id="KW-0472">Membrane</keyword>
<evidence type="ECO:0000256" key="2">
    <source>
        <dbReference type="ARBA" id="ARBA00007992"/>
    </source>
</evidence>
<reference evidence="11" key="1">
    <citation type="submission" date="2022-12" db="EMBL/GenBank/DDBJ databases">
        <authorList>
            <person name="Petersen C."/>
        </authorList>
    </citation>
    <scope>NUCLEOTIDE SEQUENCE</scope>
    <source>
        <strain evidence="11">IBT 35673</strain>
    </source>
</reference>
<dbReference type="EMBL" id="JAPZBQ010000005">
    <property type="protein sequence ID" value="KAJ5329229.1"/>
    <property type="molecule type" value="Genomic_DNA"/>
</dbReference>